<evidence type="ECO:0000313" key="1">
    <source>
        <dbReference type="EMBL" id="GEO87848.1"/>
    </source>
</evidence>
<evidence type="ECO:0008006" key="3">
    <source>
        <dbReference type="Google" id="ProtNLM"/>
    </source>
</evidence>
<comment type="caution">
    <text evidence="1">The sequence shown here is derived from an EMBL/GenBank/DDBJ whole genome shotgun (WGS) entry which is preliminary data.</text>
</comment>
<organism evidence="1 2">
    <name type="scientific">Aeromicrobium flavum</name>
    <dbReference type="NCBI Taxonomy" id="416568"/>
    <lineage>
        <taxon>Bacteria</taxon>
        <taxon>Bacillati</taxon>
        <taxon>Actinomycetota</taxon>
        <taxon>Actinomycetes</taxon>
        <taxon>Propionibacteriales</taxon>
        <taxon>Nocardioidaceae</taxon>
        <taxon>Aeromicrobium</taxon>
    </lineage>
</organism>
<gene>
    <name evidence="1" type="ORF">AFL01nite_01750</name>
</gene>
<keyword evidence="2" id="KW-1185">Reference proteome</keyword>
<dbReference type="Proteomes" id="UP000321769">
    <property type="component" value="Unassembled WGS sequence"/>
</dbReference>
<protein>
    <recommendedName>
        <fullName evidence="3">NERD domain-containing protein</fullName>
    </recommendedName>
</protein>
<reference evidence="1 2" key="1">
    <citation type="submission" date="2019-07" db="EMBL/GenBank/DDBJ databases">
        <title>Whole genome shotgun sequence of Aeromicrobium flavum NBRC 107625.</title>
        <authorList>
            <person name="Hosoyama A."/>
            <person name="Uohara A."/>
            <person name="Ohji S."/>
            <person name="Ichikawa N."/>
        </authorList>
    </citation>
    <scope>NUCLEOTIDE SEQUENCE [LARGE SCALE GENOMIC DNA]</scope>
    <source>
        <strain evidence="1 2">NBRC 107625</strain>
    </source>
</reference>
<dbReference type="EMBL" id="BJZQ01000001">
    <property type="protein sequence ID" value="GEO87848.1"/>
    <property type="molecule type" value="Genomic_DNA"/>
</dbReference>
<evidence type="ECO:0000313" key="2">
    <source>
        <dbReference type="Proteomes" id="UP000321769"/>
    </source>
</evidence>
<name>A0A512HQX0_9ACTN</name>
<dbReference type="AlphaFoldDB" id="A0A512HQX0"/>
<sequence>MSMSRRTVRSVDPLSRPQLTVVRGDAANVAEPAPERSDATDVLGQTLIDAFGDRVLFLFHRRIPGQTGDLPIIAVTSTGVHLIEPRSYPGKKVRACRDGSTFVIDGVRHTGIADQMREHAEALQATVSTGPLPDVSVHTSYCFVDGELPLRPLEIAGVRVLSVRSTLRRLRAGGPLDERQVEALHRDLSRRLVRT</sequence>
<proteinExistence type="predicted"/>
<accession>A0A512HQX0</accession>